<proteinExistence type="predicted"/>
<reference evidence="2" key="1">
    <citation type="journal article" date="2019" name="Int. J. Syst. Evol. Microbiol.">
        <title>The Global Catalogue of Microorganisms (GCM) 10K type strain sequencing project: providing services to taxonomists for standard genome sequencing and annotation.</title>
        <authorList>
            <consortium name="The Broad Institute Genomics Platform"/>
            <consortium name="The Broad Institute Genome Sequencing Center for Infectious Disease"/>
            <person name="Wu L."/>
            <person name="Ma J."/>
        </authorList>
    </citation>
    <scope>NUCLEOTIDE SEQUENCE [LARGE SCALE GENOMIC DNA]</scope>
    <source>
        <strain evidence="2">JCM 16914</strain>
    </source>
</reference>
<organism evidence="1 2">
    <name type="scientific">Halomonas cibimaris</name>
    <dbReference type="NCBI Taxonomy" id="657012"/>
    <lineage>
        <taxon>Bacteria</taxon>
        <taxon>Pseudomonadati</taxon>
        <taxon>Pseudomonadota</taxon>
        <taxon>Gammaproteobacteria</taxon>
        <taxon>Oceanospirillales</taxon>
        <taxon>Halomonadaceae</taxon>
        <taxon>Halomonas</taxon>
    </lineage>
</organism>
<comment type="caution">
    <text evidence="1">The sequence shown here is derived from an EMBL/GenBank/DDBJ whole genome shotgun (WGS) entry which is preliminary data.</text>
</comment>
<name>A0ABP7LNU3_9GAMM</name>
<dbReference type="Proteomes" id="UP001500133">
    <property type="component" value="Unassembled WGS sequence"/>
</dbReference>
<sequence length="65" mass="7750">MSASRTESYRGSEHLIHLMLAMPQSFLKWMHLQWCANMRRLEIPPMKHQGARANMKRSSYSRFAR</sequence>
<evidence type="ECO:0000313" key="1">
    <source>
        <dbReference type="EMBL" id="GAA3904650.1"/>
    </source>
</evidence>
<keyword evidence="2" id="KW-1185">Reference proteome</keyword>
<accession>A0ABP7LNU3</accession>
<protein>
    <submittedName>
        <fullName evidence="1">Uncharacterized protein</fullName>
    </submittedName>
</protein>
<gene>
    <name evidence="1" type="ORF">GCM10022228_13580</name>
</gene>
<dbReference type="EMBL" id="BAAAZT010000065">
    <property type="protein sequence ID" value="GAA3904650.1"/>
    <property type="molecule type" value="Genomic_DNA"/>
</dbReference>
<evidence type="ECO:0000313" key="2">
    <source>
        <dbReference type="Proteomes" id="UP001500133"/>
    </source>
</evidence>